<gene>
    <name evidence="2" type="ORF">CEXT_316841</name>
</gene>
<dbReference type="Proteomes" id="UP001054945">
    <property type="component" value="Unassembled WGS sequence"/>
</dbReference>
<feature type="compositionally biased region" description="Low complexity" evidence="1">
    <location>
        <begin position="90"/>
        <end position="107"/>
    </location>
</feature>
<keyword evidence="3" id="KW-1185">Reference proteome</keyword>
<evidence type="ECO:0000313" key="3">
    <source>
        <dbReference type="Proteomes" id="UP001054945"/>
    </source>
</evidence>
<sequence length="115" mass="13079">MRTVGERNILVEINRDRLIGNLDEGRRVSDEMIQCVSSQERKVFQCSSGNVAEDIELLTADEMEDEALWPFGKQSDSSTLNQINQPLNQINQPLNQINNSRQQSISSRLRRDGSC</sequence>
<dbReference type="AlphaFoldDB" id="A0AAV4WSZ9"/>
<name>A0AAV4WSZ9_CAEEX</name>
<evidence type="ECO:0000256" key="1">
    <source>
        <dbReference type="SAM" id="MobiDB-lite"/>
    </source>
</evidence>
<comment type="caution">
    <text evidence="2">The sequence shown here is derived from an EMBL/GenBank/DDBJ whole genome shotgun (WGS) entry which is preliminary data.</text>
</comment>
<organism evidence="2 3">
    <name type="scientific">Caerostris extrusa</name>
    <name type="common">Bark spider</name>
    <name type="synonym">Caerostris bankana</name>
    <dbReference type="NCBI Taxonomy" id="172846"/>
    <lineage>
        <taxon>Eukaryota</taxon>
        <taxon>Metazoa</taxon>
        <taxon>Ecdysozoa</taxon>
        <taxon>Arthropoda</taxon>
        <taxon>Chelicerata</taxon>
        <taxon>Arachnida</taxon>
        <taxon>Araneae</taxon>
        <taxon>Araneomorphae</taxon>
        <taxon>Entelegynae</taxon>
        <taxon>Araneoidea</taxon>
        <taxon>Araneidae</taxon>
        <taxon>Caerostris</taxon>
    </lineage>
</organism>
<evidence type="ECO:0000313" key="2">
    <source>
        <dbReference type="EMBL" id="GIY85827.1"/>
    </source>
</evidence>
<feature type="region of interest" description="Disordered" evidence="1">
    <location>
        <begin position="90"/>
        <end position="115"/>
    </location>
</feature>
<accession>A0AAV4WSZ9</accession>
<proteinExistence type="predicted"/>
<dbReference type="EMBL" id="BPLR01016700">
    <property type="protein sequence ID" value="GIY85827.1"/>
    <property type="molecule type" value="Genomic_DNA"/>
</dbReference>
<reference evidence="2 3" key="1">
    <citation type="submission" date="2021-06" db="EMBL/GenBank/DDBJ databases">
        <title>Caerostris extrusa draft genome.</title>
        <authorList>
            <person name="Kono N."/>
            <person name="Arakawa K."/>
        </authorList>
    </citation>
    <scope>NUCLEOTIDE SEQUENCE [LARGE SCALE GENOMIC DNA]</scope>
</reference>
<protein>
    <submittedName>
        <fullName evidence="2">Uncharacterized protein</fullName>
    </submittedName>
</protein>